<reference evidence="2 3" key="1">
    <citation type="submission" date="2017-06" db="EMBL/GenBank/DDBJ databases">
        <title>Ant-infecting Ophiocordyceps genomes reveal a high diversity of potential behavioral manipulation genes and a possible major role for enterotoxins.</title>
        <authorList>
            <person name="De Bekker C."/>
            <person name="Evans H.C."/>
            <person name="Brachmann A."/>
            <person name="Hughes D.P."/>
        </authorList>
    </citation>
    <scope>NUCLEOTIDE SEQUENCE [LARGE SCALE GENOMIC DNA]</scope>
    <source>
        <strain evidence="2 3">Map64</strain>
    </source>
</reference>
<dbReference type="OrthoDB" id="4906926at2759"/>
<evidence type="ECO:0000313" key="2">
    <source>
        <dbReference type="EMBL" id="PHH60287.1"/>
    </source>
</evidence>
<proteinExistence type="predicted"/>
<name>A0A2C5XV03_9HYPO</name>
<sequence>MMKAGIVYLAALVAASQVITAPDNAVATQQEQDEEIFERFCRQDRCSERLWNAFAGHRQSYLKFCDATDKPDLAPWSMVPKTRLGERAAGECLDHPRYKDSCKCLMTDTGCEEDNECYRGIYNELKGDLGNVSDFCLATLREVPFRPREPKEAMQGLEGSCKNAQELVEACQCAYGGSPWAVTGATHCGKCFLAIDRAKGPIVGNIYHYCREARRELRGVDKGGPAFEGLQVPSELTAGCHSARDINSACGCIVRDDDLWVHPKCANSACYRFIDLASGDTRNFCKTWHRAKQFPGEIDSPGILGLEEKCPHDADIQEACECIAPGLGPGWDVPHCSHMKCYRILDQEYIGYSHGIRVRCNAHTSPRHSRRPREAVRDGCGRLGAFDQVCGCVSPAEHFGISKKQTNMTGL</sequence>
<accession>A0A2C5XV03</accession>
<evidence type="ECO:0000256" key="1">
    <source>
        <dbReference type="SAM" id="SignalP"/>
    </source>
</evidence>
<feature type="chain" id="PRO_5013038970" description="Extracellular membrane protein CFEM domain-containing protein" evidence="1">
    <location>
        <begin position="21"/>
        <end position="411"/>
    </location>
</feature>
<gene>
    <name evidence="2" type="ORF">CDD81_1877</name>
</gene>
<dbReference type="AlphaFoldDB" id="A0A2C5XV03"/>
<keyword evidence="1" id="KW-0732">Signal</keyword>
<dbReference type="EMBL" id="NJET01000154">
    <property type="protein sequence ID" value="PHH60287.1"/>
    <property type="molecule type" value="Genomic_DNA"/>
</dbReference>
<organism evidence="2 3">
    <name type="scientific">Ophiocordyceps australis</name>
    <dbReference type="NCBI Taxonomy" id="1399860"/>
    <lineage>
        <taxon>Eukaryota</taxon>
        <taxon>Fungi</taxon>
        <taxon>Dikarya</taxon>
        <taxon>Ascomycota</taxon>
        <taxon>Pezizomycotina</taxon>
        <taxon>Sordariomycetes</taxon>
        <taxon>Hypocreomycetidae</taxon>
        <taxon>Hypocreales</taxon>
        <taxon>Ophiocordycipitaceae</taxon>
        <taxon>Ophiocordyceps</taxon>
    </lineage>
</organism>
<keyword evidence="3" id="KW-1185">Reference proteome</keyword>
<comment type="caution">
    <text evidence="2">The sequence shown here is derived from an EMBL/GenBank/DDBJ whole genome shotgun (WGS) entry which is preliminary data.</text>
</comment>
<evidence type="ECO:0000313" key="3">
    <source>
        <dbReference type="Proteomes" id="UP000226192"/>
    </source>
</evidence>
<feature type="signal peptide" evidence="1">
    <location>
        <begin position="1"/>
        <end position="20"/>
    </location>
</feature>
<protein>
    <recommendedName>
        <fullName evidence="4">Extracellular membrane protein CFEM domain-containing protein</fullName>
    </recommendedName>
</protein>
<dbReference type="Proteomes" id="UP000226192">
    <property type="component" value="Unassembled WGS sequence"/>
</dbReference>
<evidence type="ECO:0008006" key="4">
    <source>
        <dbReference type="Google" id="ProtNLM"/>
    </source>
</evidence>